<dbReference type="EMBL" id="AYRZ02000025">
    <property type="protein sequence ID" value="PHT63766.1"/>
    <property type="molecule type" value="Genomic_DNA"/>
</dbReference>
<reference evidence="2 3" key="2">
    <citation type="journal article" date="2017" name="Genome Biol.">
        <title>New reference genome sequences of hot pepper reveal the massive evolution of plant disease-resistance genes by retroduplication.</title>
        <authorList>
            <person name="Kim S."/>
            <person name="Park J."/>
            <person name="Yeom S.I."/>
            <person name="Kim Y.M."/>
            <person name="Seo E."/>
            <person name="Kim K.T."/>
            <person name="Kim M.S."/>
            <person name="Lee J.M."/>
            <person name="Cheong K."/>
            <person name="Shin H.S."/>
            <person name="Kim S.B."/>
            <person name="Han K."/>
            <person name="Lee J."/>
            <person name="Park M."/>
            <person name="Lee H.A."/>
            <person name="Lee H.Y."/>
            <person name="Lee Y."/>
            <person name="Oh S."/>
            <person name="Lee J.H."/>
            <person name="Choi E."/>
            <person name="Choi E."/>
            <person name="Lee S.E."/>
            <person name="Jeon J."/>
            <person name="Kim H."/>
            <person name="Choi G."/>
            <person name="Song H."/>
            <person name="Lee J."/>
            <person name="Lee S.C."/>
            <person name="Kwon J.K."/>
            <person name="Lee H.Y."/>
            <person name="Koo N."/>
            <person name="Hong Y."/>
            <person name="Kim R.W."/>
            <person name="Kang W.H."/>
            <person name="Huh J.H."/>
            <person name="Kang B.C."/>
            <person name="Yang T.J."/>
            <person name="Lee Y.H."/>
            <person name="Bennetzen J.L."/>
            <person name="Choi D."/>
        </authorList>
    </citation>
    <scope>NUCLEOTIDE SEQUENCE [LARGE SCALE GENOMIC DNA]</scope>
    <source>
        <strain evidence="3">cv. CM334</strain>
    </source>
</reference>
<dbReference type="Gramene" id="PHT63766">
    <property type="protein sequence ID" value="PHT63766"/>
    <property type="gene ID" value="T459_32452"/>
</dbReference>
<reference evidence="2 3" key="1">
    <citation type="journal article" date="2014" name="Nat. Genet.">
        <title>Genome sequence of the hot pepper provides insights into the evolution of pungency in Capsicum species.</title>
        <authorList>
            <person name="Kim S."/>
            <person name="Park M."/>
            <person name="Yeom S.I."/>
            <person name="Kim Y.M."/>
            <person name="Lee J.M."/>
            <person name="Lee H.A."/>
            <person name="Seo E."/>
            <person name="Choi J."/>
            <person name="Cheong K."/>
            <person name="Kim K.T."/>
            <person name="Jung K."/>
            <person name="Lee G.W."/>
            <person name="Oh S.K."/>
            <person name="Bae C."/>
            <person name="Kim S.B."/>
            <person name="Lee H.Y."/>
            <person name="Kim S.Y."/>
            <person name="Kim M.S."/>
            <person name="Kang B.C."/>
            <person name="Jo Y.D."/>
            <person name="Yang H.B."/>
            <person name="Jeong H.J."/>
            <person name="Kang W.H."/>
            <person name="Kwon J.K."/>
            <person name="Shin C."/>
            <person name="Lim J.Y."/>
            <person name="Park J.H."/>
            <person name="Huh J.H."/>
            <person name="Kim J.S."/>
            <person name="Kim B.D."/>
            <person name="Cohen O."/>
            <person name="Paran I."/>
            <person name="Suh M.C."/>
            <person name="Lee S.B."/>
            <person name="Kim Y.K."/>
            <person name="Shin Y."/>
            <person name="Noh S.J."/>
            <person name="Park J."/>
            <person name="Seo Y.S."/>
            <person name="Kwon S.Y."/>
            <person name="Kim H.A."/>
            <person name="Park J.M."/>
            <person name="Kim H.J."/>
            <person name="Choi S.B."/>
            <person name="Bosland P.W."/>
            <person name="Reeves G."/>
            <person name="Jo S.H."/>
            <person name="Lee B.W."/>
            <person name="Cho H.T."/>
            <person name="Choi H.S."/>
            <person name="Lee M.S."/>
            <person name="Yu Y."/>
            <person name="Do Choi Y."/>
            <person name="Park B.S."/>
            <person name="van Deynze A."/>
            <person name="Ashrafi H."/>
            <person name="Hill T."/>
            <person name="Kim W.T."/>
            <person name="Pai H.S."/>
            <person name="Ahn H.K."/>
            <person name="Yeam I."/>
            <person name="Giovannoni J.J."/>
            <person name="Rose J.K."/>
            <person name="Sorensen I."/>
            <person name="Lee S.J."/>
            <person name="Kim R.W."/>
            <person name="Choi I.Y."/>
            <person name="Choi B.S."/>
            <person name="Lim J.S."/>
            <person name="Lee Y.H."/>
            <person name="Choi D."/>
        </authorList>
    </citation>
    <scope>NUCLEOTIDE SEQUENCE [LARGE SCALE GENOMIC DNA]</scope>
    <source>
        <strain evidence="3">cv. CM334</strain>
    </source>
</reference>
<dbReference type="AlphaFoldDB" id="A0A2G2Y1Y1"/>
<organism evidence="2 3">
    <name type="scientific">Capsicum annuum</name>
    <name type="common">Capsicum pepper</name>
    <dbReference type="NCBI Taxonomy" id="4072"/>
    <lineage>
        <taxon>Eukaryota</taxon>
        <taxon>Viridiplantae</taxon>
        <taxon>Streptophyta</taxon>
        <taxon>Embryophyta</taxon>
        <taxon>Tracheophyta</taxon>
        <taxon>Spermatophyta</taxon>
        <taxon>Magnoliopsida</taxon>
        <taxon>eudicotyledons</taxon>
        <taxon>Gunneridae</taxon>
        <taxon>Pentapetalae</taxon>
        <taxon>asterids</taxon>
        <taxon>lamiids</taxon>
        <taxon>Solanales</taxon>
        <taxon>Solanaceae</taxon>
        <taxon>Solanoideae</taxon>
        <taxon>Capsiceae</taxon>
        <taxon>Capsicum</taxon>
    </lineage>
</organism>
<sequence>MFGMVVDGNPILLEGSTDLGIVGRRQMMCDLIGWEPPLDCFCGIRRILVSKLAAYVKELDDITDDTPEIEEGIIPLQPAPHPLWAIHHEASTPLARKWRRGIVHDNEARNILVRIRDVLDNLTIEQATGHETIYQMAQLILRDSRATSEMYGFASEFARISSELMNSAYLGTRLSFALNYAPPTQSAKSPPVQIRRQGRQSESRNSTRQDRRGGHSSMVDRREEPHDNFGLSLATTT</sequence>
<name>A0A2G2Y1Y1_CAPAN</name>
<dbReference type="Proteomes" id="UP000222542">
    <property type="component" value="Unassembled WGS sequence"/>
</dbReference>
<evidence type="ECO:0000313" key="3">
    <source>
        <dbReference type="Proteomes" id="UP000222542"/>
    </source>
</evidence>
<proteinExistence type="predicted"/>
<feature type="compositionally biased region" description="Basic and acidic residues" evidence="1">
    <location>
        <begin position="199"/>
        <end position="227"/>
    </location>
</feature>
<accession>A0A2G2Y1Y1</accession>
<evidence type="ECO:0000256" key="1">
    <source>
        <dbReference type="SAM" id="MobiDB-lite"/>
    </source>
</evidence>
<feature type="region of interest" description="Disordered" evidence="1">
    <location>
        <begin position="182"/>
        <end position="237"/>
    </location>
</feature>
<comment type="caution">
    <text evidence="2">The sequence shown here is derived from an EMBL/GenBank/DDBJ whole genome shotgun (WGS) entry which is preliminary data.</text>
</comment>
<evidence type="ECO:0000313" key="2">
    <source>
        <dbReference type="EMBL" id="PHT63766.1"/>
    </source>
</evidence>
<keyword evidence="3" id="KW-1185">Reference proteome</keyword>
<gene>
    <name evidence="2" type="ORF">T459_32452</name>
</gene>
<protein>
    <submittedName>
        <fullName evidence="2">Uncharacterized protein</fullName>
    </submittedName>
</protein>